<reference evidence="3 4" key="1">
    <citation type="journal article" date="2020" name="BMC Genomics">
        <title>Correction to: Identification and distribution of gene clusters required for synthesis of sphingolipid metabolism inhibitors in diverse species of the filamentous fungus Fusarium.</title>
        <authorList>
            <person name="Kim H.S."/>
            <person name="Lohmar J.M."/>
            <person name="Busman M."/>
            <person name="Brown D.W."/>
            <person name="Naumann T.A."/>
            <person name="Divon H.H."/>
            <person name="Lysoe E."/>
            <person name="Uhlig S."/>
            <person name="Proctor R.H."/>
        </authorList>
    </citation>
    <scope>NUCLEOTIDE SEQUENCE [LARGE SCALE GENOMIC DNA]</scope>
    <source>
        <strain evidence="3 4">NRRL 25214</strain>
    </source>
</reference>
<dbReference type="InterPro" id="IPR052895">
    <property type="entry name" value="HetReg/Transcr_Mod"/>
</dbReference>
<dbReference type="Pfam" id="PF06985">
    <property type="entry name" value="HET"/>
    <property type="match status" value="1"/>
</dbReference>
<dbReference type="AlphaFoldDB" id="A0A8H4ZJ25"/>
<feature type="region of interest" description="Disordered" evidence="1">
    <location>
        <begin position="727"/>
        <end position="746"/>
    </location>
</feature>
<evidence type="ECO:0000259" key="2">
    <source>
        <dbReference type="Pfam" id="PF06985"/>
    </source>
</evidence>
<dbReference type="Gene3D" id="2.60.120.260">
    <property type="entry name" value="Galactose-binding domain-like"/>
    <property type="match status" value="1"/>
</dbReference>
<feature type="domain" description="Heterokaryon incompatibility" evidence="2">
    <location>
        <begin position="41"/>
        <end position="209"/>
    </location>
</feature>
<proteinExistence type="predicted"/>
<keyword evidence="4" id="KW-1185">Reference proteome</keyword>
<sequence length="983" mass="107160">MYSPSIGTESFRLVSVTIDSNRQPSLTLKKHEISSPTRPEYYALSYTWNPPYMGDPAYYEDTDVRYILLNGSKFAVKPNLYDALFQLHHSYPQMLFWIDALCINQNDLHERKLQVGIMDRIFGGASRVVVWLGKPSAKLELGLQVAERLASIASTACKAIVREQKYPHAHHLEEMRDAYGLDPLSFDEADALVTLFSCRWFGRQWVIQEVALAGQIDIICNEMSVPFDKVGSTALFLHLSGLLVGIGNLLVAGGRDMRLLEDMHLMQTGRTQIVREWCKGDRSEWRDVLPLIDFTAGIVENTVAVGERKEGIVGVVLLKLLMWLVGFDCGDRRDTIYGLAGIISHVVSVHGLDSIPQRLQPDYRLDTATVLHNAATEILQVTGSLALLGVVKDPALRETEGLPSWVPDYPPRMALNPMAGPNFKSLGKFDASKSINTARYGVDFHVDDKVLRARGFLLGRVKALGESLQPMVSGGNFAQCAAMLVEAEETYPFTNQLFAEAFWRTLVFDQDLSDRPAKLPTTKHFQDMVLMMIAKRISDEFKSGGSVGVEAFLQTLEAMDTLEAKHPKQSPFPTTKLLASFCSGFGFLPENGDDKVWSSGQQIAWMESKKKNLVFMFSLLSTTLFNRRPAITDGGYLACVFDSTMVDDEIWIVSGCPTPLVIRSKGQQYSLIGETGHAGPCKPNLSSTALVGTTSTEATISGSTEISIATSGDQSSTTDISSIVSESVSSTATSEPETSSTDLSSAISESIASTATTTTDSQFSSTTELSTSFITTETAITTTSAELSSIETLTTTTAEATTSDAPTTTTTTEESVLSGVFTNPSFEVPNSLGVYTGSPWALLDGDFPMSVSIKSGLGHTGSHSAYWSVTDTDSSGRIQQMAALEANQMYSLSFWWYIDSDVQPQGLNGCSVLILQRSGQSNLIPGTLDLSTTLPLKTWTKYDISFNSQTLTPAMMTFIVSCSGSAGTGLKLAIDDVDLVKQS</sequence>
<evidence type="ECO:0000256" key="1">
    <source>
        <dbReference type="SAM" id="MobiDB-lite"/>
    </source>
</evidence>
<dbReference type="Proteomes" id="UP000573603">
    <property type="component" value="Unassembled WGS sequence"/>
</dbReference>
<name>A0A8H4ZJ25_9HYPO</name>
<dbReference type="InterPro" id="IPR010730">
    <property type="entry name" value="HET"/>
</dbReference>
<protein>
    <recommendedName>
        <fullName evidence="2">Heterokaryon incompatibility domain-containing protein</fullName>
    </recommendedName>
</protein>
<accession>A0A8H4ZJ25</accession>
<organism evidence="3 4">
    <name type="scientific">Fusarium anthophilum</name>
    <dbReference type="NCBI Taxonomy" id="48485"/>
    <lineage>
        <taxon>Eukaryota</taxon>
        <taxon>Fungi</taxon>
        <taxon>Dikarya</taxon>
        <taxon>Ascomycota</taxon>
        <taxon>Pezizomycotina</taxon>
        <taxon>Sordariomycetes</taxon>
        <taxon>Hypocreomycetidae</taxon>
        <taxon>Hypocreales</taxon>
        <taxon>Nectriaceae</taxon>
        <taxon>Fusarium</taxon>
        <taxon>Fusarium fujikuroi species complex</taxon>
    </lineage>
</organism>
<feature type="region of interest" description="Disordered" evidence="1">
    <location>
        <begin position="790"/>
        <end position="812"/>
    </location>
</feature>
<dbReference type="EMBL" id="JABEVY010000137">
    <property type="protein sequence ID" value="KAF5247676.1"/>
    <property type="molecule type" value="Genomic_DNA"/>
</dbReference>
<comment type="caution">
    <text evidence="3">The sequence shown here is derived from an EMBL/GenBank/DDBJ whole genome shotgun (WGS) entry which is preliminary data.</text>
</comment>
<evidence type="ECO:0000313" key="3">
    <source>
        <dbReference type="EMBL" id="KAF5247676.1"/>
    </source>
</evidence>
<evidence type="ECO:0000313" key="4">
    <source>
        <dbReference type="Proteomes" id="UP000573603"/>
    </source>
</evidence>
<gene>
    <name evidence="3" type="ORF">FANTH_6299</name>
</gene>
<dbReference type="PANTHER" id="PTHR24148:SF73">
    <property type="entry name" value="HET DOMAIN PROTEIN (AFU_ORTHOLOGUE AFUA_8G01020)"/>
    <property type="match status" value="1"/>
</dbReference>
<dbReference type="PANTHER" id="PTHR24148">
    <property type="entry name" value="ANKYRIN REPEAT DOMAIN-CONTAINING PROTEIN 39 HOMOLOG-RELATED"/>
    <property type="match status" value="1"/>
</dbReference>